<evidence type="ECO:0000313" key="2">
    <source>
        <dbReference type="EMBL" id="MPV90359.1"/>
    </source>
</evidence>
<dbReference type="Proteomes" id="UP000429644">
    <property type="component" value="Unassembled WGS sequence"/>
</dbReference>
<dbReference type="InterPro" id="IPR005502">
    <property type="entry name" value="Ribosyl_crysJ1"/>
</dbReference>
<dbReference type="SUPFAM" id="SSF101478">
    <property type="entry name" value="ADP-ribosylglycohydrolase"/>
    <property type="match status" value="1"/>
</dbReference>
<protein>
    <recommendedName>
        <fullName evidence="4">ADP-ribosylglycohydrolase family protein</fullName>
    </recommendedName>
</protein>
<dbReference type="AlphaFoldDB" id="A0A7J9V0F0"/>
<accession>A0A7J9V0F0</accession>
<keyword evidence="3" id="KW-1185">Reference proteome</keyword>
<dbReference type="Gene3D" id="1.10.4080.10">
    <property type="entry name" value="ADP-ribosylation/Crystallin J1"/>
    <property type="match status" value="1"/>
</dbReference>
<dbReference type="PANTHER" id="PTHR16222">
    <property type="entry name" value="ADP-RIBOSYLGLYCOHYDROLASE"/>
    <property type="match status" value="1"/>
</dbReference>
<evidence type="ECO:0008006" key="4">
    <source>
        <dbReference type="Google" id="ProtNLM"/>
    </source>
</evidence>
<evidence type="ECO:0000313" key="3">
    <source>
        <dbReference type="Proteomes" id="UP000429644"/>
    </source>
</evidence>
<keyword evidence="1" id="KW-0460">Magnesium</keyword>
<dbReference type="Pfam" id="PF03747">
    <property type="entry name" value="ADP_ribosyl_GH"/>
    <property type="match status" value="1"/>
</dbReference>
<comment type="caution">
    <text evidence="2">The sequence shown here is derived from an EMBL/GenBank/DDBJ whole genome shotgun (WGS) entry which is preliminary data.</text>
</comment>
<comment type="cofactor">
    <cofactor evidence="1">
        <name>Mg(2+)</name>
        <dbReference type="ChEBI" id="CHEBI:18420"/>
    </cofactor>
    <text evidence="1">Binds 2 magnesium ions per subunit.</text>
</comment>
<dbReference type="EMBL" id="WHPD01003641">
    <property type="protein sequence ID" value="MPV90359.1"/>
    <property type="molecule type" value="Genomic_DNA"/>
</dbReference>
<feature type="binding site" evidence="1">
    <location>
        <position position="41"/>
    </location>
    <ligand>
        <name>Mg(2+)</name>
        <dbReference type="ChEBI" id="CHEBI:18420"/>
        <label>1</label>
    </ligand>
</feature>
<name>A0A7J9V0F0_9MICO</name>
<dbReference type="InterPro" id="IPR050792">
    <property type="entry name" value="ADP-ribosylglycohydrolase"/>
</dbReference>
<dbReference type="InterPro" id="IPR036705">
    <property type="entry name" value="Ribosyl_crysJ1_sf"/>
</dbReference>
<feature type="binding site" evidence="1">
    <location>
        <position position="42"/>
    </location>
    <ligand>
        <name>Mg(2+)</name>
        <dbReference type="ChEBI" id="CHEBI:18420"/>
        <label>1</label>
    </ligand>
</feature>
<gene>
    <name evidence="2" type="ORF">GB882_16920</name>
</gene>
<evidence type="ECO:0000256" key="1">
    <source>
        <dbReference type="PIRSR" id="PIRSR605502-1"/>
    </source>
</evidence>
<reference evidence="2 3" key="1">
    <citation type="submission" date="2019-10" db="EMBL/GenBank/DDBJ databases">
        <title>Georgenia wutianyii sp. nov. and Georgenia yuyongxinii sp. nov. isolated from plateau pika (Ochotona curzoniae) in the Qinghai-Tibet plateau of China.</title>
        <authorList>
            <person name="Tian Z."/>
        </authorList>
    </citation>
    <scope>NUCLEOTIDE SEQUENCE [LARGE SCALE GENOMIC DNA]</scope>
    <source>
        <strain evidence="2 3">JCM 15130</strain>
    </source>
</reference>
<sequence length="139" mass="14521">MLLAQACGDALGVQYEFATPPEGEAEMIGGGLGPYAPGQWSDDTQMALCIARVAATGADLRSADALDEIADAFEGWLREGATDVGTQTRAVLGAAARLKGRASERLTRGARELHERTGRTAGNGALMRTAVVGLMMTLR</sequence>
<dbReference type="GO" id="GO:0046872">
    <property type="term" value="F:metal ion binding"/>
    <property type="evidence" value="ECO:0007669"/>
    <property type="project" value="UniProtKB-KW"/>
</dbReference>
<dbReference type="PANTHER" id="PTHR16222:SF12">
    <property type="entry name" value="ADP-RIBOSYLGLYCOHYDROLASE-RELATED"/>
    <property type="match status" value="1"/>
</dbReference>
<feature type="binding site" evidence="1">
    <location>
        <position position="43"/>
    </location>
    <ligand>
        <name>Mg(2+)</name>
        <dbReference type="ChEBI" id="CHEBI:18420"/>
        <label>1</label>
    </ligand>
</feature>
<proteinExistence type="predicted"/>
<organism evidence="2 3">
    <name type="scientific">Georgenia ruanii</name>
    <dbReference type="NCBI Taxonomy" id="348442"/>
    <lineage>
        <taxon>Bacteria</taxon>
        <taxon>Bacillati</taxon>
        <taxon>Actinomycetota</taxon>
        <taxon>Actinomycetes</taxon>
        <taxon>Micrococcales</taxon>
        <taxon>Bogoriellaceae</taxon>
        <taxon>Georgenia</taxon>
    </lineage>
</organism>
<dbReference type="RefSeq" id="WP_264372301.1">
    <property type="nucleotide sequence ID" value="NZ_BAAAOT010000030.1"/>
</dbReference>
<keyword evidence="1" id="KW-0479">Metal-binding</keyword>